<evidence type="ECO:0000313" key="2">
    <source>
        <dbReference type="EMBL" id="KAG0592190.1"/>
    </source>
</evidence>
<keyword evidence="1" id="KW-0732">Signal</keyword>
<organism evidence="2 3">
    <name type="scientific">Ceratodon purpureus</name>
    <name type="common">Fire moss</name>
    <name type="synonym">Dicranum purpureum</name>
    <dbReference type="NCBI Taxonomy" id="3225"/>
    <lineage>
        <taxon>Eukaryota</taxon>
        <taxon>Viridiplantae</taxon>
        <taxon>Streptophyta</taxon>
        <taxon>Embryophyta</taxon>
        <taxon>Bryophyta</taxon>
        <taxon>Bryophytina</taxon>
        <taxon>Bryopsida</taxon>
        <taxon>Dicranidae</taxon>
        <taxon>Pseudoditrichales</taxon>
        <taxon>Ditrichaceae</taxon>
        <taxon>Ceratodon</taxon>
    </lineage>
</organism>
<feature type="chain" id="PRO_5035883596" evidence="1">
    <location>
        <begin position="17"/>
        <end position="48"/>
    </location>
</feature>
<proteinExistence type="predicted"/>
<keyword evidence="3" id="KW-1185">Reference proteome</keyword>
<gene>
    <name evidence="2" type="ORF">KC19_1G232500</name>
</gene>
<dbReference type="Proteomes" id="UP000822688">
    <property type="component" value="Chromosome 1"/>
</dbReference>
<evidence type="ECO:0000313" key="3">
    <source>
        <dbReference type="Proteomes" id="UP000822688"/>
    </source>
</evidence>
<protein>
    <submittedName>
        <fullName evidence="2">Uncharacterized protein</fullName>
    </submittedName>
</protein>
<sequence length="48" mass="5653">MLFYLIVYVWVNGTFGQNHVIGVKENRLELDVISKQPNEHLILRIQDV</sequence>
<dbReference type="EMBL" id="CM026421">
    <property type="protein sequence ID" value="KAG0592190.1"/>
    <property type="molecule type" value="Genomic_DNA"/>
</dbReference>
<comment type="caution">
    <text evidence="2">The sequence shown here is derived from an EMBL/GenBank/DDBJ whole genome shotgun (WGS) entry which is preliminary data.</text>
</comment>
<reference evidence="2" key="1">
    <citation type="submission" date="2020-06" db="EMBL/GenBank/DDBJ databases">
        <title>WGS assembly of Ceratodon purpureus strain R40.</title>
        <authorList>
            <person name="Carey S.B."/>
            <person name="Jenkins J."/>
            <person name="Shu S."/>
            <person name="Lovell J.T."/>
            <person name="Sreedasyam A."/>
            <person name="Maumus F."/>
            <person name="Tiley G.P."/>
            <person name="Fernandez-Pozo N."/>
            <person name="Barry K."/>
            <person name="Chen C."/>
            <person name="Wang M."/>
            <person name="Lipzen A."/>
            <person name="Daum C."/>
            <person name="Saski C.A."/>
            <person name="Payton A.C."/>
            <person name="Mcbreen J.C."/>
            <person name="Conrad R.E."/>
            <person name="Kollar L.M."/>
            <person name="Olsson S."/>
            <person name="Huttunen S."/>
            <person name="Landis J.B."/>
            <person name="Wickett N.J."/>
            <person name="Johnson M.G."/>
            <person name="Rensing S.A."/>
            <person name="Grimwood J."/>
            <person name="Schmutz J."/>
            <person name="Mcdaniel S.F."/>
        </authorList>
    </citation>
    <scope>NUCLEOTIDE SEQUENCE</scope>
    <source>
        <strain evidence="2">R40</strain>
    </source>
</reference>
<name>A0A8T0J8G0_CERPU</name>
<accession>A0A8T0J8G0</accession>
<feature type="signal peptide" evidence="1">
    <location>
        <begin position="1"/>
        <end position="16"/>
    </location>
</feature>
<dbReference type="AlphaFoldDB" id="A0A8T0J8G0"/>
<evidence type="ECO:0000256" key="1">
    <source>
        <dbReference type="SAM" id="SignalP"/>
    </source>
</evidence>